<feature type="signal peptide" evidence="4">
    <location>
        <begin position="1"/>
        <end position="18"/>
    </location>
</feature>
<dbReference type="AlphaFoldDB" id="A0A4W3HYP3"/>
<reference evidence="7" key="2">
    <citation type="journal article" date="2007" name="PLoS Biol.">
        <title>Survey sequencing and comparative analysis of the elephant shark (Callorhinchus milii) genome.</title>
        <authorList>
            <person name="Venkatesh B."/>
            <person name="Kirkness E.F."/>
            <person name="Loh Y.H."/>
            <person name="Halpern A.L."/>
            <person name="Lee A.P."/>
            <person name="Johnson J."/>
            <person name="Dandona N."/>
            <person name="Viswanathan L.D."/>
            <person name="Tay A."/>
            <person name="Venter J.C."/>
            <person name="Strausberg R.L."/>
            <person name="Brenner S."/>
        </authorList>
    </citation>
    <scope>NUCLEOTIDE SEQUENCE [LARGE SCALE GENOMIC DNA]</scope>
</reference>
<evidence type="ECO:0000313" key="6">
    <source>
        <dbReference type="Ensembl" id="ENSCMIP00000021511.1"/>
    </source>
</evidence>
<keyword evidence="2 4" id="KW-0732">Signal</keyword>
<keyword evidence="3" id="KW-0677">Repeat</keyword>
<dbReference type="Gene3D" id="3.80.10.10">
    <property type="entry name" value="Ribonuclease Inhibitor"/>
    <property type="match status" value="1"/>
</dbReference>
<evidence type="ECO:0000256" key="1">
    <source>
        <dbReference type="ARBA" id="ARBA00022614"/>
    </source>
</evidence>
<reference evidence="6" key="5">
    <citation type="submission" date="2025-09" db="UniProtKB">
        <authorList>
            <consortium name="Ensembl"/>
        </authorList>
    </citation>
    <scope>IDENTIFICATION</scope>
</reference>
<dbReference type="PANTHER" id="PTHR24369:SF161">
    <property type="entry name" value="LEUCINE-RICH REPEAT-CONTAINING PROTEIN 53"/>
    <property type="match status" value="1"/>
</dbReference>
<dbReference type="GeneTree" id="ENSGT00940000167450"/>
<reference evidence="7" key="1">
    <citation type="journal article" date="2006" name="Science">
        <title>Ancient noncoding elements conserved in the human genome.</title>
        <authorList>
            <person name="Venkatesh B."/>
            <person name="Kirkness E.F."/>
            <person name="Loh Y.H."/>
            <person name="Halpern A.L."/>
            <person name="Lee A.P."/>
            <person name="Johnson J."/>
            <person name="Dandona N."/>
            <person name="Viswanathan L.D."/>
            <person name="Tay A."/>
            <person name="Venter J.C."/>
            <person name="Strausberg R.L."/>
            <person name="Brenner S."/>
        </authorList>
    </citation>
    <scope>NUCLEOTIDE SEQUENCE [LARGE SCALE GENOMIC DNA]</scope>
</reference>
<keyword evidence="1" id="KW-0433">Leucine-rich repeat</keyword>
<keyword evidence="7" id="KW-1185">Reference proteome</keyword>
<dbReference type="Pfam" id="PF13855">
    <property type="entry name" value="LRR_8"/>
    <property type="match status" value="1"/>
</dbReference>
<evidence type="ECO:0000259" key="5">
    <source>
        <dbReference type="SMART" id="SM00082"/>
    </source>
</evidence>
<dbReference type="GO" id="GO:0005886">
    <property type="term" value="C:plasma membrane"/>
    <property type="evidence" value="ECO:0007669"/>
    <property type="project" value="TreeGrafter"/>
</dbReference>
<evidence type="ECO:0000313" key="7">
    <source>
        <dbReference type="Proteomes" id="UP000314986"/>
    </source>
</evidence>
<dbReference type="InterPro" id="IPR001611">
    <property type="entry name" value="Leu-rich_rpt"/>
</dbReference>
<proteinExistence type="predicted"/>
<accession>A0A4W3HYP3</accession>
<evidence type="ECO:0000256" key="2">
    <source>
        <dbReference type="ARBA" id="ARBA00022729"/>
    </source>
</evidence>
<dbReference type="InterPro" id="IPR032675">
    <property type="entry name" value="LRR_dom_sf"/>
</dbReference>
<dbReference type="PANTHER" id="PTHR24369">
    <property type="entry name" value="ANTIGEN BSP, PUTATIVE-RELATED"/>
    <property type="match status" value="1"/>
</dbReference>
<dbReference type="InParanoid" id="A0A4W3HYP3"/>
<dbReference type="SMART" id="SM00369">
    <property type="entry name" value="LRR_TYP"/>
    <property type="match status" value="1"/>
</dbReference>
<reference evidence="6" key="4">
    <citation type="submission" date="2025-08" db="UniProtKB">
        <authorList>
            <consortium name="Ensembl"/>
        </authorList>
    </citation>
    <scope>IDENTIFICATION</scope>
</reference>
<dbReference type="InterPro" id="IPR000483">
    <property type="entry name" value="Cys-rich_flank_reg_C"/>
</dbReference>
<sequence length="187" mass="21059">MFIFVVAGVLLMILIVFALPIEYSVSHDCPASCIVCMENATICQGLTYILALRSLEHLDLSRNRISVMPDSFSHLSKLSVLNLDLNHWNCTCELKELSLFLRNFIKSPDRTLINAKDLVCEATESSAIQTLFQLTDANCVPSSENITIILKNEFYRQYVRDIALAAVFCFAGMIFNKFLCSEGLDIF</sequence>
<dbReference type="InterPro" id="IPR050541">
    <property type="entry name" value="LRR_TM_domain-containing"/>
</dbReference>
<dbReference type="SUPFAM" id="SSF52058">
    <property type="entry name" value="L domain-like"/>
    <property type="match status" value="1"/>
</dbReference>
<feature type="domain" description="LRRCT" evidence="5">
    <location>
        <begin position="86"/>
        <end position="140"/>
    </location>
</feature>
<dbReference type="InterPro" id="IPR003591">
    <property type="entry name" value="Leu-rich_rpt_typical-subtyp"/>
</dbReference>
<feature type="chain" id="PRO_5021430336" description="LRRCT domain-containing protein" evidence="4">
    <location>
        <begin position="19"/>
        <end position="187"/>
    </location>
</feature>
<evidence type="ECO:0000256" key="3">
    <source>
        <dbReference type="ARBA" id="ARBA00022737"/>
    </source>
</evidence>
<reference evidence="7" key="3">
    <citation type="journal article" date="2014" name="Nature">
        <title>Elephant shark genome provides unique insights into gnathostome evolution.</title>
        <authorList>
            <consortium name="International Elephant Shark Genome Sequencing Consortium"/>
            <person name="Venkatesh B."/>
            <person name="Lee A.P."/>
            <person name="Ravi V."/>
            <person name="Maurya A.K."/>
            <person name="Lian M.M."/>
            <person name="Swann J.B."/>
            <person name="Ohta Y."/>
            <person name="Flajnik M.F."/>
            <person name="Sutoh Y."/>
            <person name="Kasahara M."/>
            <person name="Hoon S."/>
            <person name="Gangu V."/>
            <person name="Roy S.W."/>
            <person name="Irimia M."/>
            <person name="Korzh V."/>
            <person name="Kondrychyn I."/>
            <person name="Lim Z.W."/>
            <person name="Tay B.H."/>
            <person name="Tohari S."/>
            <person name="Kong K.W."/>
            <person name="Ho S."/>
            <person name="Lorente-Galdos B."/>
            <person name="Quilez J."/>
            <person name="Marques-Bonet T."/>
            <person name="Raney B.J."/>
            <person name="Ingham P.W."/>
            <person name="Tay A."/>
            <person name="Hillier L.W."/>
            <person name="Minx P."/>
            <person name="Boehm T."/>
            <person name="Wilson R.K."/>
            <person name="Brenner S."/>
            <person name="Warren W.C."/>
        </authorList>
    </citation>
    <scope>NUCLEOTIDE SEQUENCE [LARGE SCALE GENOMIC DNA]</scope>
</reference>
<organism evidence="6 7">
    <name type="scientific">Callorhinchus milii</name>
    <name type="common">Ghost shark</name>
    <dbReference type="NCBI Taxonomy" id="7868"/>
    <lineage>
        <taxon>Eukaryota</taxon>
        <taxon>Metazoa</taxon>
        <taxon>Chordata</taxon>
        <taxon>Craniata</taxon>
        <taxon>Vertebrata</taxon>
        <taxon>Chondrichthyes</taxon>
        <taxon>Holocephali</taxon>
        <taxon>Chimaeriformes</taxon>
        <taxon>Callorhinchidae</taxon>
        <taxon>Callorhinchus</taxon>
    </lineage>
</organism>
<dbReference type="Ensembl" id="ENSCMIT00000021896.1">
    <property type="protein sequence ID" value="ENSCMIP00000021511.1"/>
    <property type="gene ID" value="ENSCMIG00000009791.1"/>
</dbReference>
<dbReference type="Proteomes" id="UP000314986">
    <property type="component" value="Unassembled WGS sequence"/>
</dbReference>
<name>A0A4W3HYP3_CALMI</name>
<evidence type="ECO:0000256" key="4">
    <source>
        <dbReference type="SAM" id="SignalP"/>
    </source>
</evidence>
<dbReference type="SMART" id="SM00082">
    <property type="entry name" value="LRRCT"/>
    <property type="match status" value="1"/>
</dbReference>
<dbReference type="PROSITE" id="PS51450">
    <property type="entry name" value="LRR"/>
    <property type="match status" value="1"/>
</dbReference>
<dbReference type="STRING" id="7868.ENSCMIP00000021511"/>
<protein>
    <recommendedName>
        <fullName evidence="5">LRRCT domain-containing protein</fullName>
    </recommendedName>
</protein>